<proteinExistence type="inferred from homology"/>
<dbReference type="Gene3D" id="1.10.20.120">
    <property type="match status" value="1"/>
</dbReference>
<dbReference type="GO" id="GO:0032299">
    <property type="term" value="C:ribonuclease H2 complex"/>
    <property type="evidence" value="ECO:0007669"/>
    <property type="project" value="InterPro"/>
</dbReference>
<organism evidence="10">
    <name type="scientific">Darwinula stevensoni</name>
    <dbReference type="NCBI Taxonomy" id="69355"/>
    <lineage>
        <taxon>Eukaryota</taxon>
        <taxon>Metazoa</taxon>
        <taxon>Ecdysozoa</taxon>
        <taxon>Arthropoda</taxon>
        <taxon>Crustacea</taxon>
        <taxon>Oligostraca</taxon>
        <taxon>Ostracoda</taxon>
        <taxon>Podocopa</taxon>
        <taxon>Podocopida</taxon>
        <taxon>Darwinulocopina</taxon>
        <taxon>Darwinuloidea</taxon>
        <taxon>Darwinulidae</taxon>
        <taxon>Darwinula</taxon>
    </lineage>
</organism>
<dbReference type="EMBL" id="LR900294">
    <property type="protein sequence ID" value="CAD7245096.1"/>
    <property type="molecule type" value="Genomic_DNA"/>
</dbReference>
<evidence type="ECO:0000256" key="1">
    <source>
        <dbReference type="ARBA" id="ARBA00004123"/>
    </source>
</evidence>
<keyword evidence="11" id="KW-1185">Reference proteome</keyword>
<reference evidence="10" key="1">
    <citation type="submission" date="2020-11" db="EMBL/GenBank/DDBJ databases">
        <authorList>
            <person name="Tran Van P."/>
        </authorList>
    </citation>
    <scope>NUCLEOTIDE SEQUENCE</scope>
</reference>
<dbReference type="GO" id="GO:0005654">
    <property type="term" value="C:nucleoplasm"/>
    <property type="evidence" value="ECO:0007669"/>
    <property type="project" value="TreeGrafter"/>
</dbReference>
<dbReference type="OrthoDB" id="29098at2759"/>
<evidence type="ECO:0000256" key="2">
    <source>
        <dbReference type="ARBA" id="ARBA00009823"/>
    </source>
</evidence>
<dbReference type="Proteomes" id="UP000677054">
    <property type="component" value="Unassembled WGS sequence"/>
</dbReference>
<dbReference type="PANTHER" id="PTHR13383:SF11">
    <property type="entry name" value="RIBONUCLEASE H2 SUBUNIT B"/>
    <property type="match status" value="1"/>
</dbReference>
<dbReference type="AlphaFoldDB" id="A0A7R8X791"/>
<dbReference type="CDD" id="cd09270">
    <property type="entry name" value="RNase_H2-B"/>
    <property type="match status" value="1"/>
</dbReference>
<dbReference type="InterPro" id="IPR019024">
    <property type="entry name" value="RNase_H2_suB_wHTH"/>
</dbReference>
<feature type="domain" description="Rnh202 triple barrel" evidence="9">
    <location>
        <begin position="20"/>
        <end position="77"/>
    </location>
</feature>
<evidence type="ECO:0000259" key="8">
    <source>
        <dbReference type="Pfam" id="PF09468"/>
    </source>
</evidence>
<dbReference type="PANTHER" id="PTHR13383">
    <property type="entry name" value="RIBONUCLEASE H2 SUBUNIT B"/>
    <property type="match status" value="1"/>
</dbReference>
<evidence type="ECO:0000256" key="4">
    <source>
        <dbReference type="ARBA" id="ARBA00019062"/>
    </source>
</evidence>
<comment type="similarity">
    <text evidence="2">Belongs to the RNase H2 subunit B family.</text>
</comment>
<dbReference type="GO" id="GO:0006401">
    <property type="term" value="P:RNA catabolic process"/>
    <property type="evidence" value="ECO:0007669"/>
    <property type="project" value="TreeGrafter"/>
</dbReference>
<comment type="subunit">
    <text evidence="3">The RNase H2 complex is a heterotrimer composed of the catalytic subunit RNASEH2A and the non-catalytic subunits RNASEH2B and RNASEH2C.</text>
</comment>
<evidence type="ECO:0000256" key="3">
    <source>
        <dbReference type="ARBA" id="ARBA00011277"/>
    </source>
</evidence>
<evidence type="ECO:0000259" key="9">
    <source>
        <dbReference type="Pfam" id="PF17745"/>
    </source>
</evidence>
<evidence type="ECO:0000313" key="10">
    <source>
        <dbReference type="EMBL" id="CAD7245096.1"/>
    </source>
</evidence>
<dbReference type="InterPro" id="IPR041195">
    <property type="entry name" value="Rnh202_N"/>
</dbReference>
<name>A0A7R8X791_9CRUS</name>
<protein>
    <recommendedName>
        <fullName evidence="4">Ribonuclease H2 subunit B</fullName>
    </recommendedName>
    <alternativeName>
        <fullName evidence="7">Ribonuclease HI subunit B</fullName>
    </alternativeName>
</protein>
<keyword evidence="5" id="KW-0539">Nucleus</keyword>
<dbReference type="Gene3D" id="2.20.25.530">
    <property type="match status" value="1"/>
</dbReference>
<comment type="function">
    <text evidence="6">Non catalytic subunit of RNase H2, an endonuclease that specifically degrades the RNA of RNA:DNA hybrids. Participates in DNA replication, possibly by mediating the removal of lagging-strand Okazaki fragment RNA primers during DNA replication. Mediates the excision of single ribonucleotides from DNA:RNA duplexes.</text>
</comment>
<dbReference type="InterPro" id="IPR040456">
    <property type="entry name" value="RNase_H2_suB"/>
</dbReference>
<evidence type="ECO:0000256" key="5">
    <source>
        <dbReference type="ARBA" id="ARBA00023242"/>
    </source>
</evidence>
<sequence length="293" mass="33025">MLSNHFLAASLLGGRELDLGLRYITIPDPKYEQPQLYILQDGGRILEALAFSEPYRSWFIGEAVLSDGRVLFLTPLDPLFLIIPLLQKFADRNFIPFEDLFFSEAYPDYQKVYHSVSPAQVKTICNHKEINGSLAFKYSEEKVLIWLKLKTTTLQNFIMTSGVRIPLHKTANYKASSISTASIDKEQCLRHAFNIVSDYVKDYLSEKLREILNLPSKKELKEQCDTNEEEVEGGRALKKTKVEPLEDYSGAIGDVKDSKPAAATVKQTQLAKAAKGTKSIMSFFSKKTNAGKD</sequence>
<comment type="subcellular location">
    <subcellularLocation>
        <location evidence="1">Nucleus</location>
    </subcellularLocation>
</comment>
<dbReference type="Pfam" id="PF17745">
    <property type="entry name" value="Ydr279_N"/>
    <property type="match status" value="1"/>
</dbReference>
<evidence type="ECO:0000256" key="7">
    <source>
        <dbReference type="ARBA" id="ARBA00033464"/>
    </source>
</evidence>
<dbReference type="EMBL" id="CAJPEV010000777">
    <property type="protein sequence ID" value="CAG0888461.1"/>
    <property type="molecule type" value="Genomic_DNA"/>
</dbReference>
<accession>A0A7R8X791</accession>
<gene>
    <name evidence="10" type="ORF">DSTB1V02_LOCUS4972</name>
</gene>
<evidence type="ECO:0000313" key="11">
    <source>
        <dbReference type="Proteomes" id="UP000677054"/>
    </source>
</evidence>
<feature type="domain" description="Ribonuclease H2 subunit B wHTH" evidence="8">
    <location>
        <begin position="80"/>
        <end position="209"/>
    </location>
</feature>
<dbReference type="Pfam" id="PF09468">
    <property type="entry name" value="RNase_H2-Ydr279"/>
    <property type="match status" value="1"/>
</dbReference>
<evidence type="ECO:0000256" key="6">
    <source>
        <dbReference type="ARBA" id="ARBA00024778"/>
    </source>
</evidence>